<reference evidence="10" key="1">
    <citation type="submission" date="2018-06" db="EMBL/GenBank/DDBJ databases">
        <authorList>
            <person name="Zhirakovskaya E."/>
        </authorList>
    </citation>
    <scope>NUCLEOTIDE SEQUENCE</scope>
</reference>
<dbReference type="PANTHER" id="PTHR11985">
    <property type="entry name" value="GLYCEROL-3-PHOSPHATE DEHYDROGENASE"/>
    <property type="match status" value="1"/>
</dbReference>
<dbReference type="EC" id="1.1.5.3" evidence="10"/>
<dbReference type="PROSITE" id="PS00978">
    <property type="entry name" value="FAD_G3PDH_2"/>
    <property type="match status" value="1"/>
</dbReference>
<evidence type="ECO:0000256" key="1">
    <source>
        <dbReference type="ARBA" id="ARBA00001974"/>
    </source>
</evidence>
<sequence>MIDPKTSLGPEYRRRTLDTVDGGTFDVIVVGGGITGIGCALDAASRGLTVAVVEQRDLASGTSSRSSKLIHGGLRYLEQMDFGLVREALRERELLVSKIAPHLVWPVPFVYPLQHRVWERAYVGAGIMLYDGLAKLGKSTMPMHRHLSLKKLIEAFPGIKRSAFVGGILYYDAGTDDARYVTAVARTAAREGAHILTSTRVTGFTRKDGRVHGITATCLETGRAINATASVIINATGVWTDSVECLVGDEETDVTASKGIHIVVPKDRIKSSIGFITKTKTSVLFLIPHGDFWLIGTTDTKWDLDLDHPAASRSDVLYVLEQANKVVDVPLTEDDIVGVFAGLRPLVAGTAKSTAKASREHSITHPAPGLTTIAGGKFTTYRLMAEDTVDRAFEEAGVSIPVTLTAELQLVGATNYADTAAKSSHLASEYGIPEHQIDRLLRRYGDEVTDVLDLLRTDSKLAEPVPSGAYLGAEIRFAVENEGALHLDDVLARRTRLSIESPDRGVEAAPVVAAIMAEVLGWDTTIVKRELEHYEARVAAERESQTMPDDLTADAARLGAPDVRMLGEH</sequence>
<dbReference type="InterPro" id="IPR006076">
    <property type="entry name" value="FAD-dep_OxRdtase"/>
</dbReference>
<dbReference type="FunFam" id="1.10.8.870:FF:000003">
    <property type="entry name" value="Glycerol-3-phosphate dehydrogenase"/>
    <property type="match status" value="1"/>
</dbReference>
<accession>A0A3B0SF81</accession>
<comment type="subcellular location">
    <subcellularLocation>
        <location evidence="2">Cytoplasm</location>
    </subcellularLocation>
</comment>
<dbReference type="Pfam" id="PF16901">
    <property type="entry name" value="DAO_C"/>
    <property type="match status" value="1"/>
</dbReference>
<evidence type="ECO:0000256" key="3">
    <source>
        <dbReference type="ARBA" id="ARBA00007330"/>
    </source>
</evidence>
<keyword evidence="5" id="KW-0285">Flavoprotein</keyword>
<keyword evidence="4" id="KW-0963">Cytoplasm</keyword>
<dbReference type="Gene3D" id="3.30.9.10">
    <property type="entry name" value="D-Amino Acid Oxidase, subunit A, domain 2"/>
    <property type="match status" value="1"/>
</dbReference>
<keyword evidence="6" id="KW-0274">FAD</keyword>
<evidence type="ECO:0000259" key="9">
    <source>
        <dbReference type="Pfam" id="PF16901"/>
    </source>
</evidence>
<dbReference type="PANTHER" id="PTHR11985:SF31">
    <property type="entry name" value="GLYCEROL-3-PHOSPHATE DEHYDROGENASE 2"/>
    <property type="match status" value="1"/>
</dbReference>
<dbReference type="InterPro" id="IPR031656">
    <property type="entry name" value="DAO_C"/>
</dbReference>
<evidence type="ECO:0000256" key="5">
    <source>
        <dbReference type="ARBA" id="ARBA00022630"/>
    </source>
</evidence>
<dbReference type="InterPro" id="IPR038299">
    <property type="entry name" value="DAO_C_sf"/>
</dbReference>
<evidence type="ECO:0000256" key="7">
    <source>
        <dbReference type="ARBA" id="ARBA00023002"/>
    </source>
</evidence>
<dbReference type="SUPFAM" id="SSF51905">
    <property type="entry name" value="FAD/NAD(P)-binding domain"/>
    <property type="match status" value="1"/>
</dbReference>
<dbReference type="Gene3D" id="1.10.8.870">
    <property type="entry name" value="Alpha-glycerophosphate oxidase, cap domain"/>
    <property type="match status" value="1"/>
</dbReference>
<dbReference type="PRINTS" id="PR01001">
    <property type="entry name" value="FADG3PDH"/>
</dbReference>
<name>A0A3B0SF81_9ZZZZ</name>
<gene>
    <name evidence="10" type="ORF">MNBD_ACTINO02-2006</name>
</gene>
<dbReference type="GO" id="GO:0004368">
    <property type="term" value="F:glycerol-3-phosphate dehydrogenase (quinone) activity"/>
    <property type="evidence" value="ECO:0007669"/>
    <property type="project" value="UniProtKB-EC"/>
</dbReference>
<comment type="similarity">
    <text evidence="3">Belongs to the FAD-dependent glycerol-3-phosphate dehydrogenase family.</text>
</comment>
<dbReference type="Pfam" id="PF01266">
    <property type="entry name" value="DAO"/>
    <property type="match status" value="1"/>
</dbReference>
<protein>
    <submittedName>
        <fullName evidence="10">Glycerol-3-phosphate dehydrogenase</fullName>
        <ecNumber evidence="10">1.1.5.3</ecNumber>
    </submittedName>
</protein>
<keyword evidence="7 10" id="KW-0560">Oxidoreductase</keyword>
<feature type="domain" description="Alpha-glycerophosphate oxidase C-terminal" evidence="9">
    <location>
        <begin position="405"/>
        <end position="524"/>
    </location>
</feature>
<dbReference type="EMBL" id="UOEK01000304">
    <property type="protein sequence ID" value="VAW04911.1"/>
    <property type="molecule type" value="Genomic_DNA"/>
</dbReference>
<dbReference type="Gene3D" id="3.50.50.60">
    <property type="entry name" value="FAD/NAD(P)-binding domain"/>
    <property type="match status" value="1"/>
</dbReference>
<dbReference type="AlphaFoldDB" id="A0A3B0SF81"/>
<dbReference type="GO" id="GO:0005737">
    <property type="term" value="C:cytoplasm"/>
    <property type="evidence" value="ECO:0007669"/>
    <property type="project" value="UniProtKB-SubCell"/>
</dbReference>
<evidence type="ECO:0000256" key="6">
    <source>
        <dbReference type="ARBA" id="ARBA00022827"/>
    </source>
</evidence>
<organism evidence="10">
    <name type="scientific">hydrothermal vent metagenome</name>
    <dbReference type="NCBI Taxonomy" id="652676"/>
    <lineage>
        <taxon>unclassified sequences</taxon>
        <taxon>metagenomes</taxon>
        <taxon>ecological metagenomes</taxon>
    </lineage>
</organism>
<dbReference type="InterPro" id="IPR000447">
    <property type="entry name" value="G3P_DH_FAD-dep"/>
</dbReference>
<proteinExistence type="inferred from homology"/>
<dbReference type="InterPro" id="IPR036188">
    <property type="entry name" value="FAD/NAD-bd_sf"/>
</dbReference>
<dbReference type="GO" id="GO:0046168">
    <property type="term" value="P:glycerol-3-phosphate catabolic process"/>
    <property type="evidence" value="ECO:0007669"/>
    <property type="project" value="TreeGrafter"/>
</dbReference>
<evidence type="ECO:0000256" key="2">
    <source>
        <dbReference type="ARBA" id="ARBA00004496"/>
    </source>
</evidence>
<feature type="domain" description="FAD dependent oxidoreductase" evidence="8">
    <location>
        <begin position="26"/>
        <end position="381"/>
    </location>
</feature>
<evidence type="ECO:0000313" key="10">
    <source>
        <dbReference type="EMBL" id="VAW04911.1"/>
    </source>
</evidence>
<comment type="cofactor">
    <cofactor evidence="1">
        <name>FAD</name>
        <dbReference type="ChEBI" id="CHEBI:57692"/>
    </cofactor>
</comment>
<evidence type="ECO:0000259" key="8">
    <source>
        <dbReference type="Pfam" id="PF01266"/>
    </source>
</evidence>
<evidence type="ECO:0000256" key="4">
    <source>
        <dbReference type="ARBA" id="ARBA00022490"/>
    </source>
</evidence>